<dbReference type="AlphaFoldDB" id="W7D197"/>
<dbReference type="GO" id="GO:0005829">
    <property type="term" value="C:cytosol"/>
    <property type="evidence" value="ECO:0007669"/>
    <property type="project" value="TreeGrafter"/>
</dbReference>
<comment type="caution">
    <text evidence="16">The sequence shown here is derived from an EMBL/GenBank/DDBJ whole genome shotgun (WGS) entry which is preliminary data.</text>
</comment>
<dbReference type="SMART" id="SM00448">
    <property type="entry name" value="REC"/>
    <property type="match status" value="1"/>
</dbReference>
<comment type="subcellular location">
    <subcellularLocation>
        <location evidence="1">Cytoplasm</location>
    </subcellularLocation>
</comment>
<dbReference type="PROSITE" id="PS51755">
    <property type="entry name" value="OMPR_PHOB"/>
    <property type="match status" value="1"/>
</dbReference>
<dbReference type="InterPro" id="IPR001867">
    <property type="entry name" value="OmpR/PhoB-type_DNA-bd"/>
</dbReference>
<keyword evidence="3 12" id="KW-0597">Phosphoprotein</keyword>
<dbReference type="SUPFAM" id="SSF52172">
    <property type="entry name" value="CheY-like"/>
    <property type="match status" value="1"/>
</dbReference>
<dbReference type="GO" id="GO:0000976">
    <property type="term" value="F:transcription cis-regulatory region binding"/>
    <property type="evidence" value="ECO:0007669"/>
    <property type="project" value="TreeGrafter"/>
</dbReference>
<feature type="DNA-binding region" description="OmpR/PhoB-type" evidence="13">
    <location>
        <begin position="124"/>
        <end position="221"/>
    </location>
</feature>
<feature type="modified residue" description="4-aspartylphosphate" evidence="12">
    <location>
        <position position="52"/>
    </location>
</feature>
<keyword evidence="5" id="KW-0805">Transcription regulation</keyword>
<dbReference type="GO" id="GO:0032993">
    <property type="term" value="C:protein-DNA complex"/>
    <property type="evidence" value="ECO:0007669"/>
    <property type="project" value="TreeGrafter"/>
</dbReference>
<evidence type="ECO:0000313" key="17">
    <source>
        <dbReference type="Proteomes" id="UP000019243"/>
    </source>
</evidence>
<evidence type="ECO:0000256" key="7">
    <source>
        <dbReference type="ARBA" id="ARBA00023125"/>
    </source>
</evidence>
<gene>
    <name evidence="16" type="ORF">BCAMP_08020</name>
</gene>
<keyword evidence="8" id="KW-0010">Activator</keyword>
<reference evidence="16 17" key="1">
    <citation type="submission" date="2012-12" db="EMBL/GenBank/DDBJ databases">
        <title>Novel taxa of Listeriaceae from agricultural environments in the United States.</title>
        <authorList>
            <person name="den Bakker H.C."/>
            <person name="Allred A."/>
            <person name="Warchocki S."/>
            <person name="Wright E.M."/>
            <person name="Burrell A."/>
            <person name="Nightingale K.K."/>
            <person name="Kephart D."/>
            <person name="Wiedmann M."/>
        </authorList>
    </citation>
    <scope>NUCLEOTIDE SEQUENCE [LARGE SCALE GENOMIC DNA]</scope>
    <source>
        <strain evidence="16 17">FSL F6-1037</strain>
    </source>
</reference>
<evidence type="ECO:0000256" key="4">
    <source>
        <dbReference type="ARBA" id="ARBA00023012"/>
    </source>
</evidence>
<keyword evidence="17" id="KW-1185">Reference proteome</keyword>
<evidence type="ECO:0000256" key="10">
    <source>
        <dbReference type="ARBA" id="ARBA00037471"/>
    </source>
</evidence>
<keyword evidence="7 13" id="KW-0238">DNA-binding</keyword>
<dbReference type="CDD" id="cd17574">
    <property type="entry name" value="REC_OmpR"/>
    <property type="match status" value="1"/>
</dbReference>
<dbReference type="InterPro" id="IPR039420">
    <property type="entry name" value="WalR-like"/>
</dbReference>
<dbReference type="FunFam" id="1.10.10.10:FF:000018">
    <property type="entry name" value="DNA-binding response regulator ResD"/>
    <property type="match status" value="1"/>
</dbReference>
<dbReference type="FunFam" id="3.40.50.2300:FF:000001">
    <property type="entry name" value="DNA-binding response regulator PhoB"/>
    <property type="match status" value="1"/>
</dbReference>
<evidence type="ECO:0000313" key="16">
    <source>
        <dbReference type="EMBL" id="EUJ39083.1"/>
    </source>
</evidence>
<evidence type="ECO:0000256" key="3">
    <source>
        <dbReference type="ARBA" id="ARBA00022553"/>
    </source>
</evidence>
<evidence type="ECO:0000256" key="6">
    <source>
        <dbReference type="ARBA" id="ARBA00023026"/>
    </source>
</evidence>
<dbReference type="OrthoDB" id="9790442at2"/>
<dbReference type="CDD" id="cd00383">
    <property type="entry name" value="trans_reg_C"/>
    <property type="match status" value="1"/>
</dbReference>
<dbReference type="Gene3D" id="3.40.50.2300">
    <property type="match status" value="1"/>
</dbReference>
<dbReference type="Gene3D" id="6.10.250.690">
    <property type="match status" value="1"/>
</dbReference>
<dbReference type="PROSITE" id="PS50110">
    <property type="entry name" value="RESPONSE_REGULATORY"/>
    <property type="match status" value="1"/>
</dbReference>
<evidence type="ECO:0000256" key="1">
    <source>
        <dbReference type="ARBA" id="ARBA00004496"/>
    </source>
</evidence>
<keyword evidence="6" id="KW-0843">Virulence</keyword>
<dbReference type="SMART" id="SM00862">
    <property type="entry name" value="Trans_reg_C"/>
    <property type="match status" value="1"/>
</dbReference>
<dbReference type="STRING" id="1265861.BCAMP_08020"/>
<dbReference type="PANTHER" id="PTHR48111">
    <property type="entry name" value="REGULATOR OF RPOS"/>
    <property type="match status" value="1"/>
</dbReference>
<sequence length="223" mass="25405">MKTILIADDDKNIRELIKYPLIETGYDVIEAVNGEQALALAEQQLPDLVVIDIMMPLKDGYEVARTIRAERDIPLIMLTAKGELANKAEGFLAGIDDYMTKPFATAELLFRIKALFRRYDLSHETTVEVGNLVIDRRTYAVTHQQTDIFLPLKEFELLYELASHPGWVYTREDLISRIWGAAYEGNDRTVDVHIKRLREHLGENTAVAIVTMRGLGYKLEVIV</sequence>
<evidence type="ECO:0000256" key="12">
    <source>
        <dbReference type="PROSITE-ProRule" id="PRU00169"/>
    </source>
</evidence>
<dbReference type="GO" id="GO:0000156">
    <property type="term" value="F:phosphorelay response regulator activity"/>
    <property type="evidence" value="ECO:0007669"/>
    <property type="project" value="TreeGrafter"/>
</dbReference>
<dbReference type="Pfam" id="PF00486">
    <property type="entry name" value="Trans_reg_C"/>
    <property type="match status" value="1"/>
</dbReference>
<dbReference type="InterPro" id="IPR036388">
    <property type="entry name" value="WH-like_DNA-bd_sf"/>
</dbReference>
<keyword evidence="2" id="KW-0963">Cytoplasm</keyword>
<dbReference type="EMBL" id="AODH01000031">
    <property type="protein sequence ID" value="EUJ39083.1"/>
    <property type="molecule type" value="Genomic_DNA"/>
</dbReference>
<comment type="function">
    <text evidence="10">Member of the two-component regulatory system HssS/HssR involved in intracellular heme homeostasis and tempering of staphylococcal virulence. Phosphorylated HssR binds to a direct repeat sequence within hrtAB promoter and activates the expression of hrtAB, an efflux pump, in response to extracellular heme, hemin, hemoglobin or blood.</text>
</comment>
<dbReference type="PANTHER" id="PTHR48111:SF49">
    <property type="entry name" value="HEME RESPONSE REGULATOR HSSR"/>
    <property type="match status" value="1"/>
</dbReference>
<evidence type="ECO:0000256" key="11">
    <source>
        <dbReference type="ARBA" id="ARBA00039976"/>
    </source>
</evidence>
<feature type="domain" description="OmpR/PhoB-type" evidence="15">
    <location>
        <begin position="124"/>
        <end position="221"/>
    </location>
</feature>
<name>W7D197_9LIST</name>
<dbReference type="Gene3D" id="1.10.10.10">
    <property type="entry name" value="Winged helix-like DNA-binding domain superfamily/Winged helix DNA-binding domain"/>
    <property type="match status" value="1"/>
</dbReference>
<evidence type="ECO:0000256" key="13">
    <source>
        <dbReference type="PROSITE-ProRule" id="PRU01091"/>
    </source>
</evidence>
<keyword evidence="4" id="KW-0902">Two-component regulatory system</keyword>
<evidence type="ECO:0000256" key="9">
    <source>
        <dbReference type="ARBA" id="ARBA00023163"/>
    </source>
</evidence>
<dbReference type="InterPro" id="IPR001789">
    <property type="entry name" value="Sig_transdc_resp-reg_receiver"/>
</dbReference>
<accession>W7D197</accession>
<dbReference type="PATRIC" id="fig|1265861.3.peg.1576"/>
<dbReference type="Proteomes" id="UP000019243">
    <property type="component" value="Unassembled WGS sequence"/>
</dbReference>
<proteinExistence type="predicted"/>
<dbReference type="GO" id="GO:0006355">
    <property type="term" value="P:regulation of DNA-templated transcription"/>
    <property type="evidence" value="ECO:0007669"/>
    <property type="project" value="InterPro"/>
</dbReference>
<evidence type="ECO:0000256" key="8">
    <source>
        <dbReference type="ARBA" id="ARBA00023159"/>
    </source>
</evidence>
<evidence type="ECO:0000256" key="2">
    <source>
        <dbReference type="ARBA" id="ARBA00022490"/>
    </source>
</evidence>
<evidence type="ECO:0000259" key="15">
    <source>
        <dbReference type="PROSITE" id="PS51755"/>
    </source>
</evidence>
<feature type="domain" description="Response regulatory" evidence="14">
    <location>
        <begin position="3"/>
        <end position="116"/>
    </location>
</feature>
<keyword evidence="9" id="KW-0804">Transcription</keyword>
<dbReference type="InterPro" id="IPR011006">
    <property type="entry name" value="CheY-like_superfamily"/>
</dbReference>
<evidence type="ECO:0000256" key="5">
    <source>
        <dbReference type="ARBA" id="ARBA00023015"/>
    </source>
</evidence>
<protein>
    <recommendedName>
        <fullName evidence="11">Heme response regulator HssR</fullName>
    </recommendedName>
</protein>
<dbReference type="Pfam" id="PF00072">
    <property type="entry name" value="Response_reg"/>
    <property type="match status" value="1"/>
</dbReference>
<organism evidence="16 17">
    <name type="scientific">Brochothrix campestris FSL F6-1037</name>
    <dbReference type="NCBI Taxonomy" id="1265861"/>
    <lineage>
        <taxon>Bacteria</taxon>
        <taxon>Bacillati</taxon>
        <taxon>Bacillota</taxon>
        <taxon>Bacilli</taxon>
        <taxon>Bacillales</taxon>
        <taxon>Listeriaceae</taxon>
        <taxon>Brochothrix</taxon>
    </lineage>
</organism>
<dbReference type="RefSeq" id="WP_035314830.1">
    <property type="nucleotide sequence ID" value="NZ_AODH01000031.1"/>
</dbReference>
<evidence type="ECO:0000259" key="14">
    <source>
        <dbReference type="PROSITE" id="PS50110"/>
    </source>
</evidence>